<evidence type="ECO:0000256" key="1">
    <source>
        <dbReference type="ARBA" id="ARBA00004141"/>
    </source>
</evidence>
<comment type="subcellular location">
    <subcellularLocation>
        <location evidence="1">Membrane</location>
        <topology evidence="1">Multi-pass membrane protein</topology>
    </subcellularLocation>
</comment>
<protein>
    <recommendedName>
        <fullName evidence="8">DoxX family protein</fullName>
    </recommendedName>
</protein>
<evidence type="ECO:0000256" key="3">
    <source>
        <dbReference type="ARBA" id="ARBA00022989"/>
    </source>
</evidence>
<dbReference type="PATRIC" id="fig|280871.6.peg.3941"/>
<dbReference type="InterPro" id="IPR032808">
    <property type="entry name" value="DoxX"/>
</dbReference>
<proteinExistence type="predicted"/>
<name>A0A0D1JS47_9MYCO</name>
<reference evidence="6 7" key="1">
    <citation type="submission" date="2015-01" db="EMBL/GenBank/DDBJ databases">
        <title>Genome sequence of Mycobacterium llatzerense and Mycobacterium immunogenum recovered from brain abscess.</title>
        <authorList>
            <person name="Greninger A.L."/>
            <person name="Langelier C."/>
            <person name="Cunningham G."/>
            <person name="Chiu C.Y."/>
            <person name="Miller S."/>
        </authorList>
    </citation>
    <scope>NUCLEOTIDE SEQUENCE [LARGE SCALE GENOMIC DNA]</scope>
    <source>
        <strain evidence="6 7">CLUC14</strain>
    </source>
</reference>
<evidence type="ECO:0000313" key="6">
    <source>
        <dbReference type="EMBL" id="KIU15409.1"/>
    </source>
</evidence>
<keyword evidence="2 5" id="KW-0812">Transmembrane</keyword>
<evidence type="ECO:0000313" key="7">
    <source>
        <dbReference type="Proteomes" id="UP000032221"/>
    </source>
</evidence>
<keyword evidence="7" id="KW-1185">Reference proteome</keyword>
<organism evidence="6 7">
    <name type="scientific">Mycolicibacterium llatzerense</name>
    <dbReference type="NCBI Taxonomy" id="280871"/>
    <lineage>
        <taxon>Bacteria</taxon>
        <taxon>Bacillati</taxon>
        <taxon>Actinomycetota</taxon>
        <taxon>Actinomycetes</taxon>
        <taxon>Mycobacteriales</taxon>
        <taxon>Mycobacteriaceae</taxon>
        <taxon>Mycolicibacterium</taxon>
    </lineage>
</organism>
<dbReference type="STRING" id="280871.TL10_19040"/>
<keyword evidence="3 5" id="KW-1133">Transmembrane helix</keyword>
<evidence type="ECO:0000256" key="2">
    <source>
        <dbReference type="ARBA" id="ARBA00022692"/>
    </source>
</evidence>
<evidence type="ECO:0008006" key="8">
    <source>
        <dbReference type="Google" id="ProtNLM"/>
    </source>
</evidence>
<gene>
    <name evidence="6" type="ORF">TL10_19040</name>
</gene>
<dbReference type="EMBL" id="JXST01000028">
    <property type="protein sequence ID" value="KIU15409.1"/>
    <property type="molecule type" value="Genomic_DNA"/>
</dbReference>
<keyword evidence="4 5" id="KW-0472">Membrane</keyword>
<sequence length="117" mass="11899">MVVSIVLALEMAAIGTPKVLQISTVRDSAEHLGVSVDLDRMIGISQLAAAVGLLLGIAFPTLSVVTGAAVCLLMCGAVRYHIKAQDKTVAMVPAVVTAAIAVAIFVLAADIASTTNL</sequence>
<dbReference type="AlphaFoldDB" id="A0A0D1JS47"/>
<evidence type="ECO:0000256" key="5">
    <source>
        <dbReference type="SAM" id="Phobius"/>
    </source>
</evidence>
<comment type="caution">
    <text evidence="6">The sequence shown here is derived from an EMBL/GenBank/DDBJ whole genome shotgun (WGS) entry which is preliminary data.</text>
</comment>
<dbReference type="GO" id="GO:0016020">
    <property type="term" value="C:membrane"/>
    <property type="evidence" value="ECO:0007669"/>
    <property type="project" value="UniProtKB-SubCell"/>
</dbReference>
<dbReference type="Proteomes" id="UP000032221">
    <property type="component" value="Unassembled WGS sequence"/>
</dbReference>
<dbReference type="Pfam" id="PF13564">
    <property type="entry name" value="DoxX_2"/>
    <property type="match status" value="1"/>
</dbReference>
<evidence type="ECO:0000256" key="4">
    <source>
        <dbReference type="ARBA" id="ARBA00023136"/>
    </source>
</evidence>
<accession>A0A0D1JS47</accession>
<feature type="transmembrane region" description="Helical" evidence="5">
    <location>
        <begin position="45"/>
        <end position="78"/>
    </location>
</feature>
<feature type="transmembrane region" description="Helical" evidence="5">
    <location>
        <begin position="90"/>
        <end position="112"/>
    </location>
</feature>